<keyword evidence="3 5" id="KW-0500">Molybdenum</keyword>
<dbReference type="InterPro" id="IPR016462">
    <property type="entry name" value="ModE"/>
</dbReference>
<dbReference type="GO" id="GO:0030151">
    <property type="term" value="F:molybdenum ion binding"/>
    <property type="evidence" value="ECO:0007669"/>
    <property type="project" value="UniProtKB-UniRule"/>
</dbReference>
<dbReference type="Pfam" id="PF03459">
    <property type="entry name" value="TOBE"/>
    <property type="match status" value="2"/>
</dbReference>
<dbReference type="InterPro" id="IPR036390">
    <property type="entry name" value="WH_DNA-bd_sf"/>
</dbReference>
<dbReference type="SUPFAM" id="SSF46785">
    <property type="entry name" value="Winged helix' DNA-binding domain"/>
    <property type="match status" value="1"/>
</dbReference>
<dbReference type="InterPro" id="IPR004606">
    <property type="entry name" value="Mop_domain"/>
</dbReference>
<dbReference type="Gene3D" id="1.10.10.10">
    <property type="entry name" value="Winged helix-like DNA-binding domain superfamily/Winged helix DNA-binding domain"/>
    <property type="match status" value="1"/>
</dbReference>
<dbReference type="EMBL" id="SLZR01000009">
    <property type="protein sequence ID" value="TCS40317.1"/>
    <property type="molecule type" value="Genomic_DNA"/>
</dbReference>
<dbReference type="SUPFAM" id="SSF50331">
    <property type="entry name" value="MOP-like"/>
    <property type="match status" value="2"/>
</dbReference>
<dbReference type="PIRSF" id="PIRSF005763">
    <property type="entry name" value="Txn_reg_ModE"/>
    <property type="match status" value="1"/>
</dbReference>
<feature type="region of interest" description="Required for dimer formation and molybdate binding" evidence="6">
    <location>
        <begin position="136"/>
        <end position="144"/>
    </location>
</feature>
<dbReference type="PANTHER" id="PTHR30432">
    <property type="entry name" value="TRANSCRIPTIONAL REGULATOR MODE"/>
    <property type="match status" value="1"/>
</dbReference>
<feature type="domain" description="Mop" evidence="7">
    <location>
        <begin position="206"/>
        <end position="272"/>
    </location>
</feature>
<keyword evidence="4" id="KW-0677">Repeat</keyword>
<evidence type="ECO:0000256" key="5">
    <source>
        <dbReference type="PIRNR" id="PIRNR005763"/>
    </source>
</evidence>
<dbReference type="GO" id="GO:0015689">
    <property type="term" value="P:molybdate ion transport"/>
    <property type="evidence" value="ECO:0007669"/>
    <property type="project" value="UniProtKB-UniRule"/>
</dbReference>
<evidence type="ECO:0000256" key="3">
    <source>
        <dbReference type="ARBA" id="ARBA00022505"/>
    </source>
</evidence>
<dbReference type="Gene3D" id="2.40.50.100">
    <property type="match status" value="2"/>
</dbReference>
<name>A0A4R3I824_9GAMM</name>
<comment type="similarity">
    <text evidence="1 5">Belongs to the ModE family.</text>
</comment>
<accession>A0A4R3I824</accession>
<dbReference type="RefSeq" id="WP_132701832.1">
    <property type="nucleotide sequence ID" value="NZ_SLZR01000009.1"/>
</dbReference>
<keyword evidence="2 5" id="KW-0813">Transport</keyword>
<dbReference type="InterPro" id="IPR051815">
    <property type="entry name" value="Molybdate_resp_trans_reg"/>
</dbReference>
<dbReference type="InterPro" id="IPR036388">
    <property type="entry name" value="WH-like_DNA-bd_sf"/>
</dbReference>
<sequence length="274" mass="29885">MAKKNNPMGAAKLSFSADIGQFLTDNRIRLLDAIGEYGSLSAAARSLPMSYKAAWDAVNAMNNISDKELVIRSTGGRNGGGTQLTPYAKKLINMYRAMEVEYQRSLERLHQAMADSSEAMDINDFRRLMTRLHFNSSARNQLLGVVSSITIGAVSVIVELKVGDRLHISAAIPKEAAESLDIQYGQELLAVVNSSQMILHANETFKLSADNQLKGIVRHIHPGAVCSDINVELSDQKSLDITITEESCAELGLVIGQPIIVSFNASSVILCRYE</sequence>
<protein>
    <submittedName>
        <fullName evidence="8">Molybdate transport system regulatory protein</fullName>
    </submittedName>
</protein>
<comment type="caution">
    <text evidence="8">The sequence shown here is derived from an EMBL/GenBank/DDBJ whole genome shotgun (WGS) entry which is preliminary data.</text>
</comment>
<gene>
    <name evidence="8" type="ORF">BCF53_10926</name>
</gene>
<dbReference type="Pfam" id="PF00126">
    <property type="entry name" value="HTH_1"/>
    <property type="match status" value="1"/>
</dbReference>
<dbReference type="InterPro" id="IPR008995">
    <property type="entry name" value="Mo/tungstate-bd_C_term_dom"/>
</dbReference>
<dbReference type="InterPro" id="IPR000847">
    <property type="entry name" value="LysR_HTH_N"/>
</dbReference>
<reference evidence="8 9" key="1">
    <citation type="submission" date="2019-03" db="EMBL/GenBank/DDBJ databases">
        <title>Genomic Encyclopedia of Archaeal and Bacterial Type Strains, Phase II (KMG-II): from individual species to whole genera.</title>
        <authorList>
            <person name="Goeker M."/>
        </authorList>
    </citation>
    <scope>NUCLEOTIDE SEQUENCE [LARGE SCALE GENOMIC DNA]</scope>
    <source>
        <strain evidence="8 9">DSM 15388</strain>
    </source>
</reference>
<keyword evidence="9" id="KW-1185">Reference proteome</keyword>
<organism evidence="8 9">
    <name type="scientific">Reinekea marinisedimentorum</name>
    <dbReference type="NCBI Taxonomy" id="230495"/>
    <lineage>
        <taxon>Bacteria</taxon>
        <taxon>Pseudomonadati</taxon>
        <taxon>Pseudomonadota</taxon>
        <taxon>Gammaproteobacteria</taxon>
        <taxon>Oceanospirillales</taxon>
        <taxon>Saccharospirillaceae</taxon>
        <taxon>Reinekea</taxon>
    </lineage>
</organism>
<dbReference type="PROSITE" id="PS51866">
    <property type="entry name" value="MOP"/>
    <property type="match status" value="2"/>
</dbReference>
<dbReference type="PANTHER" id="PTHR30432:SF1">
    <property type="entry name" value="DNA-BINDING TRANSCRIPTIONAL DUAL REGULATOR MODE"/>
    <property type="match status" value="1"/>
</dbReference>
<evidence type="ECO:0000256" key="1">
    <source>
        <dbReference type="ARBA" id="ARBA00008110"/>
    </source>
</evidence>
<evidence type="ECO:0000256" key="2">
    <source>
        <dbReference type="ARBA" id="ARBA00022448"/>
    </source>
</evidence>
<evidence type="ECO:0000313" key="8">
    <source>
        <dbReference type="EMBL" id="TCS40317.1"/>
    </source>
</evidence>
<dbReference type="GO" id="GO:0003700">
    <property type="term" value="F:DNA-binding transcription factor activity"/>
    <property type="evidence" value="ECO:0007669"/>
    <property type="project" value="InterPro"/>
</dbReference>
<evidence type="ECO:0000259" key="7">
    <source>
        <dbReference type="PROSITE" id="PS51866"/>
    </source>
</evidence>
<evidence type="ECO:0000256" key="6">
    <source>
        <dbReference type="PIRSR" id="PIRSR005763-1"/>
    </source>
</evidence>
<proteinExistence type="inferred from homology"/>
<dbReference type="OrthoDB" id="9800709at2"/>
<evidence type="ECO:0000256" key="4">
    <source>
        <dbReference type="ARBA" id="ARBA00022737"/>
    </source>
</evidence>
<feature type="domain" description="Mop" evidence="7">
    <location>
        <begin position="135"/>
        <end position="201"/>
    </location>
</feature>
<dbReference type="Proteomes" id="UP000295793">
    <property type="component" value="Unassembled WGS sequence"/>
</dbReference>
<evidence type="ECO:0000313" key="9">
    <source>
        <dbReference type="Proteomes" id="UP000295793"/>
    </source>
</evidence>
<dbReference type="AlphaFoldDB" id="A0A4R3I824"/>
<dbReference type="InterPro" id="IPR005116">
    <property type="entry name" value="Transp-assoc_OB_typ1"/>
</dbReference>